<gene>
    <name evidence="1" type="ORF">GCM10009114_36400</name>
</gene>
<keyword evidence="2" id="KW-1185">Reference proteome</keyword>
<proteinExistence type="predicted"/>
<name>A0ABP3X3T8_9ALTE</name>
<dbReference type="Proteomes" id="UP001500359">
    <property type="component" value="Unassembled WGS sequence"/>
</dbReference>
<comment type="caution">
    <text evidence="1">The sequence shown here is derived from an EMBL/GenBank/DDBJ whole genome shotgun (WGS) entry which is preliminary data.</text>
</comment>
<dbReference type="RefSeq" id="WP_343862584.1">
    <property type="nucleotide sequence ID" value="NZ_BAAAFD010000020.1"/>
</dbReference>
<reference evidence="2" key="1">
    <citation type="journal article" date="2019" name="Int. J. Syst. Evol. Microbiol.">
        <title>The Global Catalogue of Microorganisms (GCM) 10K type strain sequencing project: providing services to taxonomists for standard genome sequencing and annotation.</title>
        <authorList>
            <consortium name="The Broad Institute Genomics Platform"/>
            <consortium name="The Broad Institute Genome Sequencing Center for Infectious Disease"/>
            <person name="Wu L."/>
            <person name="Ma J."/>
        </authorList>
    </citation>
    <scope>NUCLEOTIDE SEQUENCE [LARGE SCALE GENOMIC DNA]</scope>
    <source>
        <strain evidence="2">JCM 15896</strain>
    </source>
</reference>
<accession>A0ABP3X3T8</accession>
<evidence type="ECO:0000313" key="1">
    <source>
        <dbReference type="EMBL" id="GAA0860193.1"/>
    </source>
</evidence>
<dbReference type="EMBL" id="BAAAFD010000020">
    <property type="protein sequence ID" value="GAA0860193.1"/>
    <property type="molecule type" value="Genomic_DNA"/>
</dbReference>
<protein>
    <submittedName>
        <fullName evidence="1">Uncharacterized protein</fullName>
    </submittedName>
</protein>
<evidence type="ECO:0000313" key="2">
    <source>
        <dbReference type="Proteomes" id="UP001500359"/>
    </source>
</evidence>
<sequence length="131" mass="15100">MRLNFQYSNHSHDESEVKSIKDPSQALVYFDQFDWAREAEMANEIQKCSPTLSLIIKEGEEYIWVSAYGDENKLSFVSECHFPGEVSSWFGLSKKLGLVELQAQSFNKQNARTALECFIEKKYDVLKGLYA</sequence>
<organism evidence="1 2">
    <name type="scientific">Aliiglaciecola litoralis</name>
    <dbReference type="NCBI Taxonomy" id="582857"/>
    <lineage>
        <taxon>Bacteria</taxon>
        <taxon>Pseudomonadati</taxon>
        <taxon>Pseudomonadota</taxon>
        <taxon>Gammaproteobacteria</taxon>
        <taxon>Alteromonadales</taxon>
        <taxon>Alteromonadaceae</taxon>
        <taxon>Aliiglaciecola</taxon>
    </lineage>
</organism>